<dbReference type="AlphaFoldDB" id="A0A0M0GKB0"/>
<dbReference type="Proteomes" id="UP000037109">
    <property type="component" value="Unassembled WGS sequence"/>
</dbReference>
<name>A0A0M0GKB0_SPOGL</name>
<feature type="transmembrane region" description="Helical" evidence="1">
    <location>
        <begin position="118"/>
        <end position="141"/>
    </location>
</feature>
<evidence type="ECO:0000313" key="3">
    <source>
        <dbReference type="Proteomes" id="UP000037109"/>
    </source>
</evidence>
<dbReference type="Pfam" id="PF00873">
    <property type="entry name" value="ACR_tran"/>
    <property type="match status" value="1"/>
</dbReference>
<dbReference type="GO" id="GO:0042910">
    <property type="term" value="F:xenobiotic transmembrane transporter activity"/>
    <property type="evidence" value="ECO:0007669"/>
    <property type="project" value="TreeGrafter"/>
</dbReference>
<dbReference type="PRINTS" id="PR00702">
    <property type="entry name" value="ACRIFLAVINRP"/>
</dbReference>
<protein>
    <recommendedName>
        <fullName evidence="4">Acriflavin resistance protein</fullName>
    </recommendedName>
</protein>
<dbReference type="InterPro" id="IPR001036">
    <property type="entry name" value="Acrflvin-R"/>
</dbReference>
<dbReference type="EMBL" id="LGUF01000007">
    <property type="protein sequence ID" value="KON89922.1"/>
    <property type="molecule type" value="Genomic_DNA"/>
</dbReference>
<reference evidence="3" key="1">
    <citation type="submission" date="2015-07" db="EMBL/GenBank/DDBJ databases">
        <title>Fjat-10036 dsm4.</title>
        <authorList>
            <person name="Liu B."/>
            <person name="Wang J."/>
            <person name="Zhu Y."/>
            <person name="Liu G."/>
            <person name="Chen Q."/>
            <person name="Chen Z."/>
            <person name="Lan J."/>
            <person name="Che J."/>
            <person name="Ge C."/>
            <person name="Shi H."/>
            <person name="Pan Z."/>
            <person name="Liu X."/>
        </authorList>
    </citation>
    <scope>NUCLEOTIDE SEQUENCE [LARGE SCALE GENOMIC DNA]</scope>
    <source>
        <strain evidence="3">DSM 4</strain>
    </source>
</reference>
<keyword evidence="1" id="KW-1133">Transmembrane helix</keyword>
<sequence length="170" mass="18481">MAVQFNHLGHPLIVMSVIPMTIVGVILGLFLTQMELSVMSGMGIVMLIGIVLNNAILLIDRTNQLRSEGYSVEEALLEAGKNRIQPIFMTTLTTVGGMLPLALASGTSGNYQAPMATVIISGLLFATFITLLLIPAVYRLFTTSSLRFGWLKKKRKKKSSDVKSIPETVN</sequence>
<keyword evidence="1" id="KW-0472">Membrane</keyword>
<feature type="transmembrane region" description="Helical" evidence="1">
    <location>
        <begin position="38"/>
        <end position="59"/>
    </location>
</feature>
<dbReference type="STRING" id="1459.AF332_25930"/>
<proteinExistence type="predicted"/>
<dbReference type="PANTHER" id="PTHR32063">
    <property type="match status" value="1"/>
</dbReference>
<evidence type="ECO:0000256" key="1">
    <source>
        <dbReference type="SAM" id="Phobius"/>
    </source>
</evidence>
<feature type="transmembrane region" description="Helical" evidence="1">
    <location>
        <begin position="12"/>
        <end position="32"/>
    </location>
</feature>
<accession>A0A0M0GKB0</accession>
<dbReference type="PATRIC" id="fig|1459.3.peg.5696"/>
<dbReference type="SUPFAM" id="SSF82866">
    <property type="entry name" value="Multidrug efflux transporter AcrB transmembrane domain"/>
    <property type="match status" value="1"/>
</dbReference>
<keyword evidence="1" id="KW-0812">Transmembrane</keyword>
<dbReference type="GO" id="GO:0005886">
    <property type="term" value="C:plasma membrane"/>
    <property type="evidence" value="ECO:0007669"/>
    <property type="project" value="TreeGrafter"/>
</dbReference>
<keyword evidence="3" id="KW-1185">Reference proteome</keyword>
<evidence type="ECO:0000313" key="2">
    <source>
        <dbReference type="EMBL" id="KON89922.1"/>
    </source>
</evidence>
<comment type="caution">
    <text evidence="2">The sequence shown here is derived from an EMBL/GenBank/DDBJ whole genome shotgun (WGS) entry which is preliminary data.</text>
</comment>
<evidence type="ECO:0008006" key="4">
    <source>
        <dbReference type="Google" id="ProtNLM"/>
    </source>
</evidence>
<feature type="transmembrane region" description="Helical" evidence="1">
    <location>
        <begin position="87"/>
        <end position="106"/>
    </location>
</feature>
<dbReference type="PANTHER" id="PTHR32063:SF24">
    <property type="entry name" value="CATION EFFLUX SYSTEM (ACRB_ACRD_ACRF FAMILY)"/>
    <property type="match status" value="1"/>
</dbReference>
<dbReference type="Gene3D" id="1.20.1640.10">
    <property type="entry name" value="Multidrug efflux transporter AcrB transmembrane domain"/>
    <property type="match status" value="1"/>
</dbReference>
<organism evidence="2 3">
    <name type="scientific">Sporosarcina globispora</name>
    <name type="common">Bacillus globisporus</name>
    <dbReference type="NCBI Taxonomy" id="1459"/>
    <lineage>
        <taxon>Bacteria</taxon>
        <taxon>Bacillati</taxon>
        <taxon>Bacillota</taxon>
        <taxon>Bacilli</taxon>
        <taxon>Bacillales</taxon>
        <taxon>Caryophanaceae</taxon>
        <taxon>Sporosarcina</taxon>
    </lineage>
</organism>
<gene>
    <name evidence="2" type="ORF">AF332_25930</name>
</gene>